<name>A0A2T4ZHN5_9HYPH</name>
<evidence type="ECO:0000313" key="4">
    <source>
        <dbReference type="EMBL" id="PTM61491.1"/>
    </source>
</evidence>
<feature type="domain" description="Transglycosylase SLT" evidence="3">
    <location>
        <begin position="211"/>
        <end position="304"/>
    </location>
</feature>
<dbReference type="AlphaFoldDB" id="A0A2T4ZHN5"/>
<dbReference type="Pfam" id="PF01464">
    <property type="entry name" value="SLT"/>
    <property type="match status" value="1"/>
</dbReference>
<protein>
    <submittedName>
        <fullName evidence="4">Soluble lytic murein transglycosylase-like protein</fullName>
    </submittedName>
</protein>
<feature type="compositionally biased region" description="Pro residues" evidence="2">
    <location>
        <begin position="142"/>
        <end position="161"/>
    </location>
</feature>
<keyword evidence="5" id="KW-1185">Reference proteome</keyword>
<evidence type="ECO:0000256" key="2">
    <source>
        <dbReference type="SAM" id="MobiDB-lite"/>
    </source>
</evidence>
<evidence type="ECO:0000313" key="5">
    <source>
        <dbReference type="Proteomes" id="UP000241808"/>
    </source>
</evidence>
<dbReference type="SUPFAM" id="SSF53955">
    <property type="entry name" value="Lysozyme-like"/>
    <property type="match status" value="1"/>
</dbReference>
<comment type="caution">
    <text evidence="4">The sequence shown here is derived from an EMBL/GenBank/DDBJ whole genome shotgun (WGS) entry which is preliminary data.</text>
</comment>
<proteinExistence type="inferred from homology"/>
<sequence length="383" mass="40247">MVALAAPIATAQLDLTPPGVAQPPAARPARPAAPVVRAPRVAPLPEPRPDEAEAGDTPAPELATTPPTPVPPPSVASPPVASPPMPSPPPATAAPASPPVAAPPAAAATAPSRFDDVFRETEAARSRAPALPEGHPAIINAPLPPSRTPAPTAPAAAPPAPVEAEASVAAANPPQLEAPFAEAPHRRFEGRAYSDKRYPVGRAAHFELVRRLATELRVPIDLADAVVTVESAYDPHAVGLIDEIGLMQVRPAVARQFGFTGTMQDLFEPETNVRLGMTYLAGAWERSGGQLCQALMKYRAGWDETQTSPLSQEYCRRAVVHLTAIGSPLARGVTVAPGPAAPPPGQRSTSQFNWRDHEDRIKQIEQRFGGPNFGIIAREPQRP</sequence>
<feature type="region of interest" description="Disordered" evidence="2">
    <location>
        <begin position="120"/>
        <end position="168"/>
    </location>
</feature>
<accession>A0A2T4ZHN5</accession>
<feature type="region of interest" description="Disordered" evidence="2">
    <location>
        <begin position="1"/>
        <end position="108"/>
    </location>
</feature>
<dbReference type="EMBL" id="PZZL01000001">
    <property type="protein sequence ID" value="PTM61491.1"/>
    <property type="molecule type" value="Genomic_DNA"/>
</dbReference>
<dbReference type="InterPro" id="IPR023346">
    <property type="entry name" value="Lysozyme-like_dom_sf"/>
</dbReference>
<dbReference type="Proteomes" id="UP000241808">
    <property type="component" value="Unassembled WGS sequence"/>
</dbReference>
<comment type="similarity">
    <text evidence="1">Belongs to the virb1 family.</text>
</comment>
<dbReference type="Gene3D" id="1.10.530.10">
    <property type="match status" value="1"/>
</dbReference>
<feature type="compositionally biased region" description="Pro residues" evidence="2">
    <location>
        <begin position="66"/>
        <end position="102"/>
    </location>
</feature>
<feature type="compositionally biased region" description="Low complexity" evidence="2">
    <location>
        <begin position="17"/>
        <end position="43"/>
    </location>
</feature>
<evidence type="ECO:0000256" key="1">
    <source>
        <dbReference type="ARBA" id="ARBA00009387"/>
    </source>
</evidence>
<evidence type="ECO:0000259" key="3">
    <source>
        <dbReference type="Pfam" id="PF01464"/>
    </source>
</evidence>
<dbReference type="InterPro" id="IPR008258">
    <property type="entry name" value="Transglycosylase_SLT_dom_1"/>
</dbReference>
<dbReference type="PRINTS" id="PR01217">
    <property type="entry name" value="PRICHEXTENSN"/>
</dbReference>
<reference evidence="4 5" key="1">
    <citation type="submission" date="2018-04" db="EMBL/GenBank/DDBJ databases">
        <title>Genomic Encyclopedia of Archaeal and Bacterial Type Strains, Phase II (KMG-II): from individual species to whole genera.</title>
        <authorList>
            <person name="Goeker M."/>
        </authorList>
    </citation>
    <scope>NUCLEOTIDE SEQUENCE [LARGE SCALE GENOMIC DNA]</scope>
    <source>
        <strain evidence="4 5">DSM 25521</strain>
    </source>
</reference>
<organism evidence="4 5">
    <name type="scientific">Phreatobacter oligotrophus</name>
    <dbReference type="NCBI Taxonomy" id="1122261"/>
    <lineage>
        <taxon>Bacteria</taxon>
        <taxon>Pseudomonadati</taxon>
        <taxon>Pseudomonadota</taxon>
        <taxon>Alphaproteobacteria</taxon>
        <taxon>Hyphomicrobiales</taxon>
        <taxon>Phreatobacteraceae</taxon>
        <taxon>Phreatobacter</taxon>
    </lineage>
</organism>
<gene>
    <name evidence="4" type="ORF">C8P69_101159</name>
</gene>